<keyword evidence="2" id="KW-1185">Reference proteome</keyword>
<sequence length="895" mass="98315">MVCFVGLWTCWAGLSRTQRRRSSYSSARVPVLPLLGGSSFVNGRSSTRHPVVTLDSWSSSGVGRLAPEVPPRRMCRSGYRDIVVAGVLDGLSKALKRSWSWLRHRRSPVERVLASQRRLRPPQPDGAITPPDYDTIFQPTPAPALDGSLTGLERQLAQFWQTVAILGFVSAAGNITDGNTRKPLLYLLASVGRGKTLFLRAAARYITSSPSVPRTLGSVVVLAVSFNGSFSLRVVEKYCTTISDGYYLLLYVRILYCELAYLGSRPASSFEEFLETFYEQLKAKKFSLEDVRAEVRNLFMRKAGRGGTGSKVLLFVDELNCLWTSSLGQELCAALRMDLRYPIRSEACALTDVAGGVTLMTSLESGLMLAEQTASGRVAEVVQEIEPPSLPLLVGLMSLALWQRQQGSASPNEVILSVGSKRHKMKVVDCAEIYALAVVSNWRAATVAFLTLLHIEKLDFLDVMRAVRTNSSTGLIAPTSTTGLPRDLWSTTPAFRDAVLVATILSKNVAADDFVLPRALSTVAGAESGAPPISELAKEPSAIDKEHARQNEAKKKYELGRMRKEEDLLWGDVRALGLITAGGDSAFSPVLTSASLTNAVDRPRAATPLWRAFESIIRVVSEKAYPQGGGDSHHSSPMQLANNRSKRLVGVRWEQFFFRWAHLHSIARSFEERTYAAITLRELFGTGATSVGDSTLLQRVLVDAAVAQTEVRKLRGQSVSPGERPETVAALLSESYSDDERCSVVFELPNNCPCFDGAIFLKVRGKRNGLLRDGVVVVWVQTKIRGATVLPSNNVPAILKALEERKAELIELFGGQERYDYWLPRSCYLHVLDNELTNELGENPKADNLQVVTYSDWAERSIVRSRPDFEGLFGETFCNAGRLLGLLGEAGLFDA</sequence>
<name>A0ACC3BRY2_PYRYE</name>
<protein>
    <submittedName>
        <fullName evidence="1">Uncharacterized protein</fullName>
    </submittedName>
</protein>
<reference evidence="1" key="1">
    <citation type="submission" date="2019-11" db="EMBL/GenBank/DDBJ databases">
        <title>Nori genome reveals adaptations in red seaweeds to the harsh intertidal environment.</title>
        <authorList>
            <person name="Wang D."/>
            <person name="Mao Y."/>
        </authorList>
    </citation>
    <scope>NUCLEOTIDE SEQUENCE</scope>
    <source>
        <tissue evidence="1">Gametophyte</tissue>
    </source>
</reference>
<evidence type="ECO:0000313" key="1">
    <source>
        <dbReference type="EMBL" id="KAK1860602.1"/>
    </source>
</evidence>
<organism evidence="1 2">
    <name type="scientific">Pyropia yezoensis</name>
    <name type="common">Susabi-nori</name>
    <name type="synonym">Porphyra yezoensis</name>
    <dbReference type="NCBI Taxonomy" id="2788"/>
    <lineage>
        <taxon>Eukaryota</taxon>
        <taxon>Rhodophyta</taxon>
        <taxon>Bangiophyceae</taxon>
        <taxon>Bangiales</taxon>
        <taxon>Bangiaceae</taxon>
        <taxon>Pyropia</taxon>
    </lineage>
</organism>
<dbReference type="EMBL" id="CM020618">
    <property type="protein sequence ID" value="KAK1860602.1"/>
    <property type="molecule type" value="Genomic_DNA"/>
</dbReference>
<dbReference type="Proteomes" id="UP000798662">
    <property type="component" value="Chromosome 1"/>
</dbReference>
<gene>
    <name evidence="1" type="ORF">I4F81_003190</name>
</gene>
<proteinExistence type="predicted"/>
<evidence type="ECO:0000313" key="2">
    <source>
        <dbReference type="Proteomes" id="UP000798662"/>
    </source>
</evidence>
<comment type="caution">
    <text evidence="1">The sequence shown here is derived from an EMBL/GenBank/DDBJ whole genome shotgun (WGS) entry which is preliminary data.</text>
</comment>
<accession>A0ACC3BRY2</accession>